<feature type="compositionally biased region" description="Low complexity" evidence="1">
    <location>
        <begin position="16"/>
        <end position="27"/>
    </location>
</feature>
<keyword evidence="3" id="KW-1185">Reference proteome</keyword>
<organism evidence="2 3">
    <name type="scientific">Dyadobacter psychrophilus</name>
    <dbReference type="NCBI Taxonomy" id="651661"/>
    <lineage>
        <taxon>Bacteria</taxon>
        <taxon>Pseudomonadati</taxon>
        <taxon>Bacteroidota</taxon>
        <taxon>Cytophagia</taxon>
        <taxon>Cytophagales</taxon>
        <taxon>Spirosomataceae</taxon>
        <taxon>Dyadobacter</taxon>
    </lineage>
</organism>
<dbReference type="STRING" id="651661.SAMN05660293_04587"/>
<evidence type="ECO:0000313" key="3">
    <source>
        <dbReference type="Proteomes" id="UP000190897"/>
    </source>
</evidence>
<name>A0A1T5GYK0_9BACT</name>
<dbReference type="AlphaFoldDB" id="A0A1T5GYK0"/>
<protein>
    <submittedName>
        <fullName evidence="2">Uncharacterized protein</fullName>
    </submittedName>
</protein>
<dbReference type="Proteomes" id="UP000190897">
    <property type="component" value="Unassembled WGS sequence"/>
</dbReference>
<feature type="region of interest" description="Disordered" evidence="1">
    <location>
        <begin position="1"/>
        <end position="27"/>
    </location>
</feature>
<accession>A0A1T5GYK0</accession>
<sequence>MNTDRNFSQKEAQTMQIESSAIQSTSSNSQIIKDFFQRDSRGEMIESLNAIIEAVLFADDLIHVTHEMRGHIVNQLRVATLIARLNA</sequence>
<gene>
    <name evidence="2" type="ORF">SAMN05660293_04587</name>
</gene>
<evidence type="ECO:0000313" key="2">
    <source>
        <dbReference type="EMBL" id="SKC13465.1"/>
    </source>
</evidence>
<dbReference type="EMBL" id="FUZA01000007">
    <property type="protein sequence ID" value="SKC13465.1"/>
    <property type="molecule type" value="Genomic_DNA"/>
</dbReference>
<dbReference type="RefSeq" id="WP_082217046.1">
    <property type="nucleotide sequence ID" value="NZ_FUZA01000007.1"/>
</dbReference>
<dbReference type="OrthoDB" id="966122at2"/>
<evidence type="ECO:0000256" key="1">
    <source>
        <dbReference type="SAM" id="MobiDB-lite"/>
    </source>
</evidence>
<feature type="compositionally biased region" description="Polar residues" evidence="1">
    <location>
        <begin position="1"/>
        <end position="15"/>
    </location>
</feature>
<reference evidence="3" key="1">
    <citation type="submission" date="2017-02" db="EMBL/GenBank/DDBJ databases">
        <authorList>
            <person name="Varghese N."/>
            <person name="Submissions S."/>
        </authorList>
    </citation>
    <scope>NUCLEOTIDE SEQUENCE [LARGE SCALE GENOMIC DNA]</scope>
    <source>
        <strain evidence="3">DSM 22270</strain>
    </source>
</reference>
<proteinExistence type="predicted"/>